<dbReference type="PROSITE" id="PS50011">
    <property type="entry name" value="PROTEIN_KINASE_DOM"/>
    <property type="match status" value="1"/>
</dbReference>
<protein>
    <recommendedName>
        <fullName evidence="7">Protein kinase domain-containing protein</fullName>
    </recommendedName>
</protein>
<feature type="compositionally biased region" description="Polar residues" evidence="6">
    <location>
        <begin position="255"/>
        <end position="264"/>
    </location>
</feature>
<name>A0A7S0JUU5_CAFRO</name>
<feature type="compositionally biased region" description="Pro residues" evidence="6">
    <location>
        <begin position="243"/>
        <end position="252"/>
    </location>
</feature>
<reference evidence="8" key="1">
    <citation type="submission" date="2021-01" db="EMBL/GenBank/DDBJ databases">
        <authorList>
            <person name="Corre E."/>
            <person name="Pelletier E."/>
            <person name="Niang G."/>
            <person name="Scheremetjew M."/>
            <person name="Finn R."/>
            <person name="Kale V."/>
            <person name="Holt S."/>
            <person name="Cochrane G."/>
            <person name="Meng A."/>
            <person name="Brown T."/>
            <person name="Cohen L."/>
        </authorList>
    </citation>
    <scope>NUCLEOTIDE SEQUENCE</scope>
    <source>
        <strain evidence="8">E4-10</strain>
    </source>
</reference>
<feature type="compositionally biased region" description="Low complexity" evidence="6">
    <location>
        <begin position="651"/>
        <end position="665"/>
    </location>
</feature>
<dbReference type="GO" id="GO:0005524">
    <property type="term" value="F:ATP binding"/>
    <property type="evidence" value="ECO:0007669"/>
    <property type="project" value="UniProtKB-KW"/>
</dbReference>
<feature type="compositionally biased region" description="Pro residues" evidence="6">
    <location>
        <begin position="421"/>
        <end position="435"/>
    </location>
</feature>
<sequence length="1012" mass="101550">MRDMVMAEARAMRDAGDHENVCRLLDAFEDHRGVSLVMDHCAGGTLLGALRRARAAASRASPAGAAPSAGGAGGARAPSGAGTPSSKGSSSPSAARRGQTGHARAAARGRRAFIGKLQPHQARRVARRKPLESEARGAIPPELARPAMLAMARAVRHLHRRGIAHRDVKLENVVVDGSAAGTGASDAVAAGRIRLCDFGFATRVQSQASADKEAARAFGAQLAVCRPNSRPGTGRGPGGVGLTPPPPLPPHSPAGSATASQRSVSPPMLPPSPAGFAAAASGAAAGKPLVGFAAASAATQQGVTSAGSPGQPSAGRLVAPLTAMRTAPADHKATPTPGSSHPFGAAAGAAVAASAELPEPLPDEQLLASASFGSDGQGSICERHGRPSTPSRRTVAGGASARPLGLVRGPASASQRLSAATPPPLAAPSPPPSPPQRVTEARGSLVYMAPEALVRGHTHHARPTDVWSLGVCFYLMLTGSFPFRGDSEAEVIRMVRTRPPNAKADGLPAGHPASELTLRLLDRSAATRPTAEAVCADPWLRGGAAGERSPEAQDGGDVATQAELVDVTTIPTAPVPVRPRAAGRHALAVDVSDAADSKPLAGMSADRIPPAGLVQPAPSQPAPIPPASPFPARLASGEGTTHSPRSGQRISPRSCASSNSSSTQSLPRRAEPSPMTREGGQGVRRPVAGGIGIGATSPRAAMLRAKALASGAGHRQRPQQGLHAPAGASVRHRVELVGPAGASHGTAASGGVGCAEVEAATSAGRRDGAGPASVISKASSRSSRSSSSTAAAGRSEQLRAAIRAGRARRGTAGRPPAQPRPTAMARRGSGQAAAGGGCYSAGGKAATGPAGPARQRAAVNAKQAAAGGRPRSGATARGRLGLSRIRPGEARARAGAASAARDRGGDARPATRPVMLPALQALMPGNGLPSAEANRHVGGSARTERRPMSAARTPVASRVSGRTAMPSRRTSTLGRILRGEGAARATRPSGAAAKQGQVDAETKADALKSELK</sequence>
<keyword evidence="3" id="KW-0547">Nucleotide-binding</keyword>
<feature type="compositionally biased region" description="Low complexity" evidence="6">
    <location>
        <begin position="61"/>
        <end position="104"/>
    </location>
</feature>
<evidence type="ECO:0000256" key="3">
    <source>
        <dbReference type="ARBA" id="ARBA00022741"/>
    </source>
</evidence>
<keyword evidence="5" id="KW-0067">ATP-binding</keyword>
<keyword evidence="4" id="KW-0418">Kinase</keyword>
<dbReference type="Gene3D" id="1.10.510.10">
    <property type="entry name" value="Transferase(Phosphotransferase) domain 1"/>
    <property type="match status" value="3"/>
</dbReference>
<feature type="region of interest" description="Disordered" evidence="6">
    <location>
        <begin position="225"/>
        <end position="270"/>
    </location>
</feature>
<feature type="compositionally biased region" description="Pro residues" evidence="6">
    <location>
        <begin position="618"/>
        <end position="629"/>
    </location>
</feature>
<organism evidence="8">
    <name type="scientific">Cafeteria roenbergensis</name>
    <name type="common">Marine flagellate</name>
    <dbReference type="NCBI Taxonomy" id="33653"/>
    <lineage>
        <taxon>Eukaryota</taxon>
        <taxon>Sar</taxon>
        <taxon>Stramenopiles</taxon>
        <taxon>Bigyra</taxon>
        <taxon>Opalozoa</taxon>
        <taxon>Bicosoecida</taxon>
        <taxon>Cafeteriaceae</taxon>
        <taxon>Cafeteria</taxon>
    </lineage>
</organism>
<feature type="compositionally biased region" description="Low complexity" evidence="6">
    <location>
        <begin position="812"/>
        <end position="832"/>
    </location>
</feature>
<feature type="region of interest" description="Disordered" evidence="6">
    <location>
        <begin position="61"/>
        <end position="138"/>
    </location>
</feature>
<evidence type="ECO:0000256" key="4">
    <source>
        <dbReference type="ARBA" id="ARBA00022777"/>
    </source>
</evidence>
<dbReference type="GO" id="GO:0004674">
    <property type="term" value="F:protein serine/threonine kinase activity"/>
    <property type="evidence" value="ECO:0007669"/>
    <property type="project" value="UniProtKB-KW"/>
</dbReference>
<evidence type="ECO:0000256" key="6">
    <source>
        <dbReference type="SAM" id="MobiDB-lite"/>
    </source>
</evidence>
<feature type="compositionally biased region" description="Basic and acidic residues" evidence="6">
    <location>
        <begin position="1000"/>
        <end position="1012"/>
    </location>
</feature>
<feature type="compositionally biased region" description="Low complexity" evidence="6">
    <location>
        <begin position="738"/>
        <end position="747"/>
    </location>
</feature>
<dbReference type="SUPFAM" id="SSF56112">
    <property type="entry name" value="Protein kinase-like (PK-like)"/>
    <property type="match status" value="1"/>
</dbReference>
<feature type="compositionally biased region" description="Low complexity" evidence="6">
    <location>
        <begin position="982"/>
        <end position="993"/>
    </location>
</feature>
<evidence type="ECO:0000313" key="8">
    <source>
        <dbReference type="EMBL" id="CAD8562176.1"/>
    </source>
</evidence>
<dbReference type="PROSITE" id="PS00108">
    <property type="entry name" value="PROTEIN_KINASE_ST"/>
    <property type="match status" value="1"/>
</dbReference>
<dbReference type="Pfam" id="PF00069">
    <property type="entry name" value="Pkinase"/>
    <property type="match status" value="2"/>
</dbReference>
<dbReference type="InterPro" id="IPR008271">
    <property type="entry name" value="Ser/Thr_kinase_AS"/>
</dbReference>
<dbReference type="InterPro" id="IPR000719">
    <property type="entry name" value="Prot_kinase_dom"/>
</dbReference>
<dbReference type="InterPro" id="IPR030616">
    <property type="entry name" value="Aur-like"/>
</dbReference>
<proteinExistence type="predicted"/>
<dbReference type="PANTHER" id="PTHR24350">
    <property type="entry name" value="SERINE/THREONINE-PROTEIN KINASE IAL-RELATED"/>
    <property type="match status" value="1"/>
</dbReference>
<feature type="compositionally biased region" description="Low complexity" evidence="6">
    <location>
        <begin position="841"/>
        <end position="866"/>
    </location>
</feature>
<feature type="region of interest" description="Disordered" evidence="6">
    <location>
        <begin position="369"/>
        <end position="440"/>
    </location>
</feature>
<feature type="region of interest" description="Disordered" evidence="6">
    <location>
        <begin position="600"/>
        <end position="1012"/>
    </location>
</feature>
<feature type="domain" description="Protein kinase" evidence="7">
    <location>
        <begin position="1"/>
        <end position="540"/>
    </location>
</feature>
<evidence type="ECO:0000259" key="7">
    <source>
        <dbReference type="PROSITE" id="PS50011"/>
    </source>
</evidence>
<dbReference type="EMBL" id="HBET01009630">
    <property type="protein sequence ID" value="CAD8562176.1"/>
    <property type="molecule type" value="Transcribed_RNA"/>
</dbReference>
<dbReference type="AlphaFoldDB" id="A0A7S0JUU5"/>
<gene>
    <name evidence="8" type="ORF">CROE0942_LOCUS6553</name>
</gene>
<evidence type="ECO:0000256" key="1">
    <source>
        <dbReference type="ARBA" id="ARBA00022527"/>
    </source>
</evidence>
<evidence type="ECO:0000256" key="5">
    <source>
        <dbReference type="ARBA" id="ARBA00022840"/>
    </source>
</evidence>
<keyword evidence="1" id="KW-0723">Serine/threonine-protein kinase</keyword>
<feature type="compositionally biased region" description="Low complexity" evidence="6">
    <location>
        <begin position="772"/>
        <end position="804"/>
    </location>
</feature>
<accession>A0A7S0JUU5</accession>
<evidence type="ECO:0000256" key="2">
    <source>
        <dbReference type="ARBA" id="ARBA00022679"/>
    </source>
</evidence>
<keyword evidence="2" id="KW-0808">Transferase</keyword>
<dbReference type="SMART" id="SM00220">
    <property type="entry name" value="S_TKc"/>
    <property type="match status" value="1"/>
</dbReference>
<feature type="compositionally biased region" description="Polar residues" evidence="6">
    <location>
        <begin position="638"/>
        <end position="649"/>
    </location>
</feature>
<dbReference type="InterPro" id="IPR011009">
    <property type="entry name" value="Kinase-like_dom_sf"/>
</dbReference>